<proteinExistence type="predicted"/>
<evidence type="ECO:0000313" key="2">
    <source>
        <dbReference type="Proteomes" id="UP000324800"/>
    </source>
</evidence>
<organism evidence="1 2">
    <name type="scientific">Streblomastix strix</name>
    <dbReference type="NCBI Taxonomy" id="222440"/>
    <lineage>
        <taxon>Eukaryota</taxon>
        <taxon>Metamonada</taxon>
        <taxon>Preaxostyla</taxon>
        <taxon>Oxymonadida</taxon>
        <taxon>Streblomastigidae</taxon>
        <taxon>Streblomastix</taxon>
    </lineage>
</organism>
<evidence type="ECO:0000313" key="1">
    <source>
        <dbReference type="EMBL" id="KAA6393564.1"/>
    </source>
</evidence>
<dbReference type="EMBL" id="SNRW01002197">
    <property type="protein sequence ID" value="KAA6393564.1"/>
    <property type="molecule type" value="Genomic_DNA"/>
</dbReference>
<dbReference type="AlphaFoldDB" id="A0A5J4WEZ2"/>
<gene>
    <name evidence="1" type="ORF">EZS28_010912</name>
</gene>
<dbReference type="Proteomes" id="UP000324800">
    <property type="component" value="Unassembled WGS sequence"/>
</dbReference>
<comment type="caution">
    <text evidence="1">The sequence shown here is derived from an EMBL/GenBank/DDBJ whole genome shotgun (WGS) entry which is preliminary data.</text>
</comment>
<accession>A0A5J4WEZ2</accession>
<sequence>MYYIQSHIIRCPIGSGVYEGESVIIPGMNLYTADDDIPFVLHGRQFPVNDFTYILKFSHMVSYTSYYRDVRNLMI</sequence>
<reference evidence="1 2" key="1">
    <citation type="submission" date="2019-03" db="EMBL/GenBank/DDBJ databases">
        <title>Single cell metagenomics reveals metabolic interactions within the superorganism composed of flagellate Streblomastix strix and complex community of Bacteroidetes bacteria on its surface.</title>
        <authorList>
            <person name="Treitli S.C."/>
            <person name="Kolisko M."/>
            <person name="Husnik F."/>
            <person name="Keeling P."/>
            <person name="Hampl V."/>
        </authorList>
    </citation>
    <scope>NUCLEOTIDE SEQUENCE [LARGE SCALE GENOMIC DNA]</scope>
    <source>
        <strain evidence="1">ST1C</strain>
    </source>
</reference>
<name>A0A5J4WEZ2_9EUKA</name>
<protein>
    <submittedName>
        <fullName evidence="1">Uncharacterized protein</fullName>
    </submittedName>
</protein>